<gene>
    <name evidence="1" type="ORF">A2803_04735</name>
</gene>
<comment type="caution">
    <text evidence="1">The sequence shown here is derived from an EMBL/GenBank/DDBJ whole genome shotgun (WGS) entry which is preliminary data.</text>
</comment>
<organism evidence="1 2">
    <name type="scientific">Candidatus Woesebacteria bacterium RIFCSPHIGHO2_01_FULL_44_21</name>
    <dbReference type="NCBI Taxonomy" id="1802503"/>
    <lineage>
        <taxon>Bacteria</taxon>
        <taxon>Candidatus Woeseibacteriota</taxon>
    </lineage>
</organism>
<reference evidence="1 2" key="1">
    <citation type="journal article" date="2016" name="Nat. Commun.">
        <title>Thousands of microbial genomes shed light on interconnected biogeochemical processes in an aquifer system.</title>
        <authorList>
            <person name="Anantharaman K."/>
            <person name="Brown C.T."/>
            <person name="Hug L.A."/>
            <person name="Sharon I."/>
            <person name="Castelle C.J."/>
            <person name="Probst A.J."/>
            <person name="Thomas B.C."/>
            <person name="Singh A."/>
            <person name="Wilkins M.J."/>
            <person name="Karaoz U."/>
            <person name="Brodie E.L."/>
            <person name="Williams K.H."/>
            <person name="Hubbard S.S."/>
            <person name="Banfield J.F."/>
        </authorList>
    </citation>
    <scope>NUCLEOTIDE SEQUENCE [LARGE SCALE GENOMIC DNA]</scope>
</reference>
<proteinExistence type="predicted"/>
<dbReference type="Proteomes" id="UP000178870">
    <property type="component" value="Unassembled WGS sequence"/>
</dbReference>
<protein>
    <submittedName>
        <fullName evidence="1">Uncharacterized protein</fullName>
    </submittedName>
</protein>
<dbReference type="AlphaFoldDB" id="A0A1F7Z1I4"/>
<dbReference type="EMBL" id="MGGP01000001">
    <property type="protein sequence ID" value="OGM33473.1"/>
    <property type="molecule type" value="Genomic_DNA"/>
</dbReference>
<evidence type="ECO:0000313" key="1">
    <source>
        <dbReference type="EMBL" id="OGM33473.1"/>
    </source>
</evidence>
<name>A0A1F7Z1I4_9BACT</name>
<accession>A0A1F7Z1I4</accession>
<evidence type="ECO:0000313" key="2">
    <source>
        <dbReference type="Proteomes" id="UP000178870"/>
    </source>
</evidence>
<sequence>MDSERLKATVVSDYNCKAANCIFIWTGTCPIFDDEKIVAQLGYKSDGGCPVAAISNPEDGGETVIPGGVISGHFVRIGKPTSALSHLEKVLDERARQ</sequence>